<dbReference type="Ensembl" id="ENSCAFT00030045948.1">
    <property type="protein sequence ID" value="ENSCAFP00030040141.1"/>
    <property type="gene ID" value="ENSCAFG00030024926.1"/>
</dbReference>
<dbReference type="GO" id="GO:0019068">
    <property type="term" value="P:virion assembly"/>
    <property type="evidence" value="ECO:0007669"/>
    <property type="project" value="InterPro"/>
</dbReference>
<evidence type="ECO:0000259" key="2">
    <source>
        <dbReference type="Pfam" id="PF02093"/>
    </source>
</evidence>
<reference evidence="4" key="1">
    <citation type="submission" date="2018-10" db="EMBL/GenBank/DDBJ databases">
        <title>De novo assembly of a Great Dane genome.</title>
        <authorList>
            <person name="Kidd J.M."/>
            <person name="Pendleton A.L."/>
            <person name="Shen F."/>
            <person name="Emery S."/>
        </authorList>
    </citation>
    <scope>NUCLEOTIDE SEQUENCE [LARGE SCALE GENOMIC DNA]</scope>
    <source>
        <strain evidence="4">Great Dane</strain>
    </source>
</reference>
<feature type="region of interest" description="Disordered" evidence="1">
    <location>
        <begin position="26"/>
        <end position="124"/>
    </location>
</feature>
<protein>
    <recommendedName>
        <fullName evidence="2">Core shell protein Gag P30 domain-containing protein</fullName>
    </recommendedName>
</protein>
<proteinExistence type="predicted"/>
<dbReference type="Proteomes" id="UP000694542">
    <property type="component" value="Chromosome 11"/>
</dbReference>
<reference evidence="3" key="2">
    <citation type="submission" date="2019-03" db="EMBL/GenBank/DDBJ databases">
        <authorList>
            <person name="Warren W.C."/>
            <person name="Johnson G.S."/>
        </authorList>
    </citation>
    <scope>NUCLEOTIDE SEQUENCE [LARGE SCALE GENOMIC DNA]</scope>
    <source>
        <strain evidence="3">Basenji</strain>
    </source>
</reference>
<name>A0A8C0PQ94_CANLF</name>
<dbReference type="SUPFAM" id="SSF47943">
    <property type="entry name" value="Retrovirus capsid protein, N-terminal core domain"/>
    <property type="match status" value="1"/>
</dbReference>
<accession>A0A8C0PQ94</accession>
<feature type="compositionally biased region" description="Pro residues" evidence="1">
    <location>
        <begin position="54"/>
        <end position="70"/>
    </location>
</feature>
<dbReference type="Proteomes" id="UP000694429">
    <property type="component" value="Chromosome 11"/>
</dbReference>
<dbReference type="InterPro" id="IPR008919">
    <property type="entry name" value="Retrov_capsid_N"/>
</dbReference>
<evidence type="ECO:0000313" key="3">
    <source>
        <dbReference type="Ensembl" id="ENSCAFP00030040141.1"/>
    </source>
</evidence>
<dbReference type="Ensembl" id="ENSCAFT00040011965.1">
    <property type="protein sequence ID" value="ENSCAFP00040010370.1"/>
    <property type="gene ID" value="ENSCAFG00040006424.1"/>
</dbReference>
<dbReference type="AlphaFoldDB" id="A0A8C0PQ94"/>
<evidence type="ECO:0000313" key="4">
    <source>
        <dbReference type="Ensembl" id="ENSCAFP00040010370.1"/>
    </source>
</evidence>
<dbReference type="InterPro" id="IPR050462">
    <property type="entry name" value="Retroviral_Gag-Pol_poly"/>
</dbReference>
<dbReference type="Pfam" id="PF02093">
    <property type="entry name" value="Gag_p30"/>
    <property type="match status" value="1"/>
</dbReference>
<dbReference type="PANTHER" id="PTHR33166">
    <property type="entry name" value="GAG_P30 DOMAIN-CONTAINING PROTEIN"/>
    <property type="match status" value="1"/>
</dbReference>
<dbReference type="Gene3D" id="1.10.375.10">
    <property type="entry name" value="Human Immunodeficiency Virus Type 1 Capsid Protein"/>
    <property type="match status" value="1"/>
</dbReference>
<organism evidence="3 5">
    <name type="scientific">Canis lupus familiaris</name>
    <name type="common">Dog</name>
    <name type="synonym">Canis familiaris</name>
    <dbReference type="NCBI Taxonomy" id="9615"/>
    <lineage>
        <taxon>Eukaryota</taxon>
        <taxon>Metazoa</taxon>
        <taxon>Chordata</taxon>
        <taxon>Craniata</taxon>
        <taxon>Vertebrata</taxon>
        <taxon>Euteleostomi</taxon>
        <taxon>Mammalia</taxon>
        <taxon>Eutheria</taxon>
        <taxon>Laurasiatheria</taxon>
        <taxon>Carnivora</taxon>
        <taxon>Caniformia</taxon>
        <taxon>Canidae</taxon>
        <taxon>Canis</taxon>
    </lineage>
</organism>
<evidence type="ECO:0000313" key="5">
    <source>
        <dbReference type="Proteomes" id="UP000694429"/>
    </source>
</evidence>
<dbReference type="InterPro" id="IPR003036">
    <property type="entry name" value="Gag_P30"/>
</dbReference>
<feature type="domain" description="Core shell protein Gag P30" evidence="2">
    <location>
        <begin position="140"/>
        <end position="326"/>
    </location>
</feature>
<feature type="region of interest" description="Disordered" evidence="1">
    <location>
        <begin position="322"/>
        <end position="342"/>
    </location>
</feature>
<evidence type="ECO:0000256" key="1">
    <source>
        <dbReference type="SAM" id="MobiDB-lite"/>
    </source>
</evidence>
<feature type="compositionally biased region" description="Basic and acidic residues" evidence="1">
    <location>
        <begin position="322"/>
        <end position="331"/>
    </location>
</feature>
<reference evidence="3" key="3">
    <citation type="submission" date="2025-05" db="UniProtKB">
        <authorList>
            <consortium name="Ensembl"/>
        </authorList>
    </citation>
    <scope>IDENTIFICATION</scope>
</reference>
<sequence>MIENPPLWLKPFLPPKAGPTEILALRKAEKETDSMPQAPLYPVFQDSSPEDLILPPPCRAPPPPSAPPLETPGAAEGASPLPDEGVPVHGPAAGTRGGTLWSATPPNAGPADSTALPLRAMGPPDETGEQLMLYWPFSTSDLYNWKTQNAKFSDNLSDYPRDLIGLLNTVLFTHQPTWDDSRQLLQVLFTTEERERIQVEARKSVLGEDRQPTQNPDLINAAFPLSRPTWGYSSPEGKERLRVHSRGQTLGAGLQAAARKPPNLAKVCDVRQGKDESPAAFLERVIEASRQCTPMNPEAPETKAAIMAFVNQAAPNIKKKLQSRETGREELAGLGDNSRMSL</sequence>